<keyword evidence="4 5" id="KW-0067">ATP-binding</keyword>
<dbReference type="InterPro" id="IPR000719">
    <property type="entry name" value="Prot_kinase_dom"/>
</dbReference>
<dbReference type="Proteomes" id="UP000616839">
    <property type="component" value="Unassembled WGS sequence"/>
</dbReference>
<keyword evidence="8" id="KW-1185">Reference proteome</keyword>
<feature type="binding site" evidence="5">
    <location>
        <position position="53"/>
    </location>
    <ligand>
        <name>ATP</name>
        <dbReference type="ChEBI" id="CHEBI:30616"/>
    </ligand>
</feature>
<dbReference type="PANTHER" id="PTHR43289">
    <property type="entry name" value="MITOGEN-ACTIVATED PROTEIN KINASE KINASE KINASE 20-RELATED"/>
    <property type="match status" value="1"/>
</dbReference>
<protein>
    <submittedName>
        <fullName evidence="7">Serine/threonine protein kinase</fullName>
    </submittedName>
</protein>
<accession>A0A927K528</accession>
<evidence type="ECO:0000256" key="2">
    <source>
        <dbReference type="ARBA" id="ARBA00022741"/>
    </source>
</evidence>
<feature type="domain" description="Protein kinase" evidence="6">
    <location>
        <begin position="24"/>
        <end position="282"/>
    </location>
</feature>
<dbReference type="InterPro" id="IPR011009">
    <property type="entry name" value="Kinase-like_dom_sf"/>
</dbReference>
<dbReference type="Gene3D" id="1.10.510.10">
    <property type="entry name" value="Transferase(Phosphotransferase) domain 1"/>
    <property type="match status" value="1"/>
</dbReference>
<name>A0A927K528_9ACTN</name>
<keyword evidence="7" id="KW-0723">Serine/threonine-protein kinase</keyword>
<dbReference type="PROSITE" id="PS00107">
    <property type="entry name" value="PROTEIN_KINASE_ATP"/>
    <property type="match status" value="1"/>
</dbReference>
<evidence type="ECO:0000256" key="3">
    <source>
        <dbReference type="ARBA" id="ARBA00022777"/>
    </source>
</evidence>
<dbReference type="SMART" id="SM00220">
    <property type="entry name" value="S_TKc"/>
    <property type="match status" value="1"/>
</dbReference>
<proteinExistence type="predicted"/>
<keyword evidence="3 7" id="KW-0418">Kinase</keyword>
<comment type="caution">
    <text evidence="7">The sequence shown here is derived from an EMBL/GenBank/DDBJ whole genome shotgun (WGS) entry which is preliminary data.</text>
</comment>
<dbReference type="CDD" id="cd14014">
    <property type="entry name" value="STKc_PknB_like"/>
    <property type="match status" value="1"/>
</dbReference>
<dbReference type="GO" id="GO:0005524">
    <property type="term" value="F:ATP binding"/>
    <property type="evidence" value="ECO:0007669"/>
    <property type="project" value="UniProtKB-UniRule"/>
</dbReference>
<evidence type="ECO:0000313" key="7">
    <source>
        <dbReference type="EMBL" id="MBD8870897.1"/>
    </source>
</evidence>
<dbReference type="Gene3D" id="3.30.200.20">
    <property type="entry name" value="Phosphorylase Kinase, domain 1"/>
    <property type="match status" value="1"/>
</dbReference>
<evidence type="ECO:0000313" key="8">
    <source>
        <dbReference type="Proteomes" id="UP000616839"/>
    </source>
</evidence>
<evidence type="ECO:0000256" key="1">
    <source>
        <dbReference type="ARBA" id="ARBA00022679"/>
    </source>
</evidence>
<dbReference type="AlphaFoldDB" id="A0A927K528"/>
<sequence length="282" mass="30726">MTDTAARRTEDAPRAAGEVVGDRYELLELVGTGAMGSVFVAQDLVLERVVALKRMHTQRPDDEVTLTRFRNEAKCLARLEHPSLPNVYDFGEELVGPALHPYLVMRFLYGDALSDVLAERGRLEQDETLRLVGALADALHVVHEEGIVHRDLKPGNVMIQPDGVPMLIDFGIATPEDAEPLTQTGEILGTMDYISPEQVSGRRASPSSDIYSLGVVAHLCLTGERPFRRANPVASALAHVNDPAPPLPDDLDPSARRTLESMLAKDPADRPTACEVVRALAV</sequence>
<dbReference type="PROSITE" id="PS50011">
    <property type="entry name" value="PROTEIN_KINASE_DOM"/>
    <property type="match status" value="1"/>
</dbReference>
<dbReference type="PIRSF" id="PIRSF000654">
    <property type="entry name" value="Integrin-linked_kinase"/>
    <property type="match status" value="1"/>
</dbReference>
<dbReference type="EMBL" id="JACYXZ010000004">
    <property type="protein sequence ID" value="MBD8870897.1"/>
    <property type="molecule type" value="Genomic_DNA"/>
</dbReference>
<evidence type="ECO:0000256" key="4">
    <source>
        <dbReference type="ARBA" id="ARBA00022840"/>
    </source>
</evidence>
<dbReference type="PANTHER" id="PTHR43289:SF34">
    <property type="entry name" value="SERINE_THREONINE-PROTEIN KINASE YBDM-RELATED"/>
    <property type="match status" value="1"/>
</dbReference>
<dbReference type="InterPro" id="IPR008271">
    <property type="entry name" value="Ser/Thr_kinase_AS"/>
</dbReference>
<keyword evidence="2 5" id="KW-0547">Nucleotide-binding</keyword>
<dbReference type="Pfam" id="PF00069">
    <property type="entry name" value="Pkinase"/>
    <property type="match status" value="1"/>
</dbReference>
<evidence type="ECO:0000259" key="6">
    <source>
        <dbReference type="PROSITE" id="PS50011"/>
    </source>
</evidence>
<gene>
    <name evidence="7" type="ORF">IE331_14805</name>
</gene>
<reference evidence="7" key="1">
    <citation type="submission" date="2020-09" db="EMBL/GenBank/DDBJ databases">
        <title>Nocardioides sp. strain MJB4 16S ribosomal RNA gene Genome sequencing and assembly.</title>
        <authorList>
            <person name="Kim I."/>
        </authorList>
    </citation>
    <scope>NUCLEOTIDE SEQUENCE</scope>
    <source>
        <strain evidence="7">MJB4</strain>
    </source>
</reference>
<dbReference type="SUPFAM" id="SSF56112">
    <property type="entry name" value="Protein kinase-like (PK-like)"/>
    <property type="match status" value="1"/>
</dbReference>
<dbReference type="GO" id="GO:0004674">
    <property type="term" value="F:protein serine/threonine kinase activity"/>
    <property type="evidence" value="ECO:0007669"/>
    <property type="project" value="UniProtKB-KW"/>
</dbReference>
<organism evidence="7 8">
    <name type="scientific">Nocardioides donggukensis</name>
    <dbReference type="NCBI Taxonomy" id="2774019"/>
    <lineage>
        <taxon>Bacteria</taxon>
        <taxon>Bacillati</taxon>
        <taxon>Actinomycetota</taxon>
        <taxon>Actinomycetes</taxon>
        <taxon>Propionibacteriales</taxon>
        <taxon>Nocardioidaceae</taxon>
        <taxon>Nocardioides</taxon>
    </lineage>
</organism>
<keyword evidence="1" id="KW-0808">Transferase</keyword>
<dbReference type="InterPro" id="IPR017441">
    <property type="entry name" value="Protein_kinase_ATP_BS"/>
</dbReference>
<evidence type="ECO:0000256" key="5">
    <source>
        <dbReference type="PROSITE-ProRule" id="PRU10141"/>
    </source>
</evidence>
<dbReference type="PROSITE" id="PS00108">
    <property type="entry name" value="PROTEIN_KINASE_ST"/>
    <property type="match status" value="1"/>
</dbReference>
<dbReference type="RefSeq" id="WP_192144227.1">
    <property type="nucleotide sequence ID" value="NZ_JACYXZ010000004.1"/>
</dbReference>